<dbReference type="PANTHER" id="PTHR32154:SF16">
    <property type="entry name" value="PYRUVATE FLAVODOXIN_FERREDOXIN OXIDOREDUCTASE DOMAIN PROTEIN"/>
    <property type="match status" value="1"/>
</dbReference>
<dbReference type="SUPFAM" id="SSF52922">
    <property type="entry name" value="TK C-terminal domain-like"/>
    <property type="match status" value="1"/>
</dbReference>
<dbReference type="InterPro" id="IPR022367">
    <property type="entry name" value="2-oxoacid/accept_OxRdtase_asu"/>
</dbReference>
<evidence type="ECO:0000256" key="1">
    <source>
        <dbReference type="ARBA" id="ARBA00023002"/>
    </source>
</evidence>
<dbReference type="Pfam" id="PF01855">
    <property type="entry name" value="POR_N"/>
    <property type="match status" value="1"/>
</dbReference>
<dbReference type="CDD" id="cd07034">
    <property type="entry name" value="TPP_PYR_PFOR_IOR-alpha_like"/>
    <property type="match status" value="1"/>
</dbReference>
<keyword evidence="1" id="KW-0560">Oxidoreductase</keyword>
<feature type="domain" description="Pyruvate flavodoxin/ferredoxin oxidoreductase pyrimidine binding" evidence="3">
    <location>
        <begin position="253"/>
        <end position="488"/>
    </location>
</feature>
<dbReference type="InterPro" id="IPR002869">
    <property type="entry name" value="Pyrv_flavodox_OxRed_cen"/>
</dbReference>
<reference evidence="4" key="1">
    <citation type="journal article" date="2020" name="mSystems">
        <title>Genome- and Community-Level Interaction Insights into Carbon Utilization and Element Cycling Functions of Hydrothermarchaeota in Hydrothermal Sediment.</title>
        <authorList>
            <person name="Zhou Z."/>
            <person name="Liu Y."/>
            <person name="Xu W."/>
            <person name="Pan J."/>
            <person name="Luo Z.H."/>
            <person name="Li M."/>
        </authorList>
    </citation>
    <scope>NUCLEOTIDE SEQUENCE [LARGE SCALE GENOMIC DNA]</scope>
    <source>
        <strain evidence="4">HyVt-570</strain>
    </source>
</reference>
<dbReference type="GO" id="GO:0006979">
    <property type="term" value="P:response to oxidative stress"/>
    <property type="evidence" value="ECO:0007669"/>
    <property type="project" value="TreeGrafter"/>
</dbReference>
<comment type="caution">
    <text evidence="4">The sequence shown here is derived from an EMBL/GenBank/DDBJ whole genome shotgun (WGS) entry which is preliminary data.</text>
</comment>
<dbReference type="NCBIfam" id="TIGR03710">
    <property type="entry name" value="OAFO_sf"/>
    <property type="match status" value="1"/>
</dbReference>
<dbReference type="FunFam" id="3.40.50.970:FF:000022">
    <property type="entry name" value="2-oxoglutarate ferredoxin oxidoreductase alpha subunit"/>
    <property type="match status" value="1"/>
</dbReference>
<evidence type="ECO:0000259" key="2">
    <source>
        <dbReference type="Pfam" id="PF01558"/>
    </source>
</evidence>
<dbReference type="GO" id="GO:0016903">
    <property type="term" value="F:oxidoreductase activity, acting on the aldehyde or oxo group of donors"/>
    <property type="evidence" value="ECO:0007669"/>
    <property type="project" value="InterPro"/>
</dbReference>
<gene>
    <name evidence="4" type="ORF">ENK37_11445</name>
</gene>
<dbReference type="Proteomes" id="UP000885759">
    <property type="component" value="Unassembled WGS sequence"/>
</dbReference>
<dbReference type="Gene3D" id="3.40.920.10">
    <property type="entry name" value="Pyruvate-ferredoxin oxidoreductase, PFOR, domain III"/>
    <property type="match status" value="1"/>
</dbReference>
<name>A0A7C4VDY8_9DEIN</name>
<dbReference type="Gene3D" id="3.40.50.970">
    <property type="match status" value="1"/>
</dbReference>
<dbReference type="InterPro" id="IPR019752">
    <property type="entry name" value="Pyrv/ketoisovalerate_OxRed_cat"/>
</dbReference>
<dbReference type="SUPFAM" id="SSF53323">
    <property type="entry name" value="Pyruvate-ferredoxin oxidoreductase, PFOR, domain III"/>
    <property type="match status" value="1"/>
</dbReference>
<dbReference type="InterPro" id="IPR002880">
    <property type="entry name" value="Pyrv_Fd/Flavodoxin_OxRdtase_N"/>
</dbReference>
<protein>
    <submittedName>
        <fullName evidence="4">2-oxoacid:acceptor oxidoreductase subunit alpha</fullName>
    </submittedName>
</protein>
<accession>A0A7C4VDY8</accession>
<organism evidence="4">
    <name type="scientific">Oceanithermus profundus</name>
    <dbReference type="NCBI Taxonomy" id="187137"/>
    <lineage>
        <taxon>Bacteria</taxon>
        <taxon>Thermotogati</taxon>
        <taxon>Deinococcota</taxon>
        <taxon>Deinococci</taxon>
        <taxon>Thermales</taxon>
        <taxon>Thermaceae</taxon>
        <taxon>Oceanithermus</taxon>
    </lineage>
</organism>
<proteinExistence type="predicted"/>
<dbReference type="Pfam" id="PF01558">
    <property type="entry name" value="POR"/>
    <property type="match status" value="1"/>
</dbReference>
<dbReference type="EMBL" id="DRPZ01000285">
    <property type="protein sequence ID" value="HGY10644.1"/>
    <property type="molecule type" value="Genomic_DNA"/>
</dbReference>
<dbReference type="SUPFAM" id="SSF52518">
    <property type="entry name" value="Thiamin diphosphate-binding fold (THDP-binding)"/>
    <property type="match status" value="1"/>
</dbReference>
<dbReference type="Gene3D" id="3.40.50.920">
    <property type="match status" value="1"/>
</dbReference>
<evidence type="ECO:0000313" key="4">
    <source>
        <dbReference type="EMBL" id="HGY10644.1"/>
    </source>
</evidence>
<dbReference type="InterPro" id="IPR050722">
    <property type="entry name" value="Pyruvate:ferred/Flavod_OxRd"/>
</dbReference>
<sequence length="622" mass="66310">MGGMERPALDDFTWRVGGPQGSGIETAATLFAQALARGGWWVSARREYHSNIMGRHSYLDVRASRRPTRAFFERVNLLAALDAETLARHLNEIQPGGVLVYDPDAARRPLSKLAMLDGAAYKRISAALGGGDPVLERALEHYRAGGVRLVPLALEPLAREVGEAVGADALTAKKTLNTVAVAASLALLGYPLEFLDAALAAQFAAKPRVAELNRKVAAEVYRRVEPLADAGLEPIGSPGERIYVNGSHASAMGKVAAGLGFMSYYPITPATDEPFYLEAHPESGVVVVQVEDELAAVNMAIGASMAGARAALTTSGPGFALMTEALGFAGLTETPLVVSLYQRGGPSTGLPTRTEQGDLRFALGAGHGDYPRAVLASASVEDTFADAALAMNAAARFQLPVVHLMDKYLASTTRTVEPFDAGAVEPDPGVVAEAAEGVFPRFSLAAEGGVSPRIPVGTPGAGYWITSDEHDEVGHITEDPELRDAMMEKRAAKIEALREWLGPEKMYRTHNPEAETLVLGWGSTEGVALEAMEGLDLGYVQVRFLLPFPDLGALLEDKRLVVLEYNQSGQFARLLTQETGRKPDHLIVKYNGRPMTIEEVRAAFEAVLSGEAGAYTVLRAGV</sequence>
<dbReference type="InterPro" id="IPR029061">
    <property type="entry name" value="THDP-binding"/>
</dbReference>
<evidence type="ECO:0000259" key="3">
    <source>
        <dbReference type="Pfam" id="PF01855"/>
    </source>
</evidence>
<dbReference type="AlphaFoldDB" id="A0A7C4VDY8"/>
<dbReference type="InterPro" id="IPR009014">
    <property type="entry name" value="Transketo_C/PFOR_II"/>
</dbReference>
<dbReference type="PANTHER" id="PTHR32154">
    <property type="entry name" value="PYRUVATE-FLAVODOXIN OXIDOREDUCTASE-RELATED"/>
    <property type="match status" value="1"/>
</dbReference>
<feature type="domain" description="Pyruvate/ketoisovalerate oxidoreductase catalytic" evidence="2">
    <location>
        <begin position="21"/>
        <end position="221"/>
    </location>
</feature>